<dbReference type="InterPro" id="IPR001054">
    <property type="entry name" value="A/G_cyclase"/>
</dbReference>
<dbReference type="SUPFAM" id="SSF55073">
    <property type="entry name" value="Nucleotide cyclase"/>
    <property type="match status" value="2"/>
</dbReference>
<evidence type="ECO:0000313" key="3">
    <source>
        <dbReference type="EMBL" id="KAK9843188.1"/>
    </source>
</evidence>
<dbReference type="AlphaFoldDB" id="A0AAW1SAB6"/>
<dbReference type="PANTHER" id="PTHR46662">
    <property type="entry name" value="DI-GLUCOSE BINDING PROTEIN WITH LEUCINE-RICH REPEAT DOMAIN-CONTAINING PROTEIN"/>
    <property type="match status" value="1"/>
</dbReference>
<dbReference type="GO" id="GO:0005930">
    <property type="term" value="C:axoneme"/>
    <property type="evidence" value="ECO:0007669"/>
    <property type="project" value="UniProtKB-SubCell"/>
</dbReference>
<protein>
    <recommendedName>
        <fullName evidence="2">Guanylate cyclase domain-containing protein</fullName>
    </recommendedName>
</protein>
<dbReference type="InterPro" id="IPR032675">
    <property type="entry name" value="LRR_dom_sf"/>
</dbReference>
<keyword evidence="4" id="KW-1185">Reference proteome</keyword>
<organism evidence="3 4">
    <name type="scientific">Apatococcus lobatus</name>
    <dbReference type="NCBI Taxonomy" id="904363"/>
    <lineage>
        <taxon>Eukaryota</taxon>
        <taxon>Viridiplantae</taxon>
        <taxon>Chlorophyta</taxon>
        <taxon>core chlorophytes</taxon>
        <taxon>Trebouxiophyceae</taxon>
        <taxon>Chlorellales</taxon>
        <taxon>Chlorellaceae</taxon>
        <taxon>Apatococcus</taxon>
    </lineage>
</organism>
<dbReference type="GO" id="GO:0035556">
    <property type="term" value="P:intracellular signal transduction"/>
    <property type="evidence" value="ECO:0007669"/>
    <property type="project" value="InterPro"/>
</dbReference>
<comment type="caution">
    <text evidence="3">The sequence shown here is derived from an EMBL/GenBank/DDBJ whole genome shotgun (WGS) entry which is preliminary data.</text>
</comment>
<dbReference type="Proteomes" id="UP001438707">
    <property type="component" value="Unassembled WGS sequence"/>
</dbReference>
<evidence type="ECO:0000259" key="2">
    <source>
        <dbReference type="PROSITE" id="PS50125"/>
    </source>
</evidence>
<evidence type="ECO:0000313" key="4">
    <source>
        <dbReference type="Proteomes" id="UP001438707"/>
    </source>
</evidence>
<dbReference type="EMBL" id="JALJOS010000002">
    <property type="protein sequence ID" value="KAK9843188.1"/>
    <property type="molecule type" value="Genomic_DNA"/>
</dbReference>
<accession>A0AAW1SAB6</accession>
<dbReference type="PANTHER" id="PTHR46662:SF104">
    <property type="entry name" value="GPI-ANCHORED ADHESIN-LIKE PROTEIN PGA55-RELATED"/>
    <property type="match status" value="1"/>
</dbReference>
<dbReference type="PROSITE" id="PS50125">
    <property type="entry name" value="GUANYLATE_CYCLASE_2"/>
    <property type="match status" value="1"/>
</dbReference>
<feature type="domain" description="Guanylate cyclase" evidence="2">
    <location>
        <begin position="277"/>
        <end position="330"/>
    </location>
</feature>
<comment type="subcellular location">
    <subcellularLocation>
        <location evidence="1">Cytoplasm</location>
        <location evidence="1">Cytoskeleton</location>
        <location evidence="1">Cilium axoneme</location>
    </subcellularLocation>
</comment>
<proteinExistence type="predicted"/>
<dbReference type="InterPro" id="IPR029787">
    <property type="entry name" value="Nucleotide_cyclase"/>
</dbReference>
<dbReference type="Gene3D" id="3.80.10.10">
    <property type="entry name" value="Ribonuclease Inhibitor"/>
    <property type="match status" value="1"/>
</dbReference>
<dbReference type="Gene3D" id="3.30.70.1230">
    <property type="entry name" value="Nucleotide cyclase"/>
    <property type="match status" value="2"/>
</dbReference>
<evidence type="ECO:0000256" key="1">
    <source>
        <dbReference type="ARBA" id="ARBA00004430"/>
    </source>
</evidence>
<name>A0AAW1SAB6_9CHLO</name>
<sequence length="818" mass="87630">MCDSQCQADQRAALQQLFQDTNGQYWLQNSGWNSSADHCAWFGIICCFSGVAATPHGQINCSLDSGIAAVVLPQNALSGVITYSSFKAFAMAHIIDLHENNISGTLPDGMSPAPSLQYCDLASNAFSGTLSTSLFQTPTLQMLKLDTNAFTGSLPAMGNLTDLAYLGGPIPDDFSHLQQLEAFAAAGTGLWHGNGDLARPPTGINEPDLLPSFLHYDRDSFNDVPGKPSMDCPGIKASPKELPSLSSVTISPAYFSFQVLKTLAKLGGPPGNGKALTIVTSDIEGSTELWEKDPEATNMALQLHDDIFRRYLSAYYGFELATEGDAFVLAFHSAPDAVMYCLTVQKAYQGKVPQASKAIGGVAQGGQILMDAASMTQIMHERQAIFEDSCKRTKSFAPRASLRLNQVMAEPVQLPEQHSDVEMAPMPRINALKGTRSSGDLTMVSPIASVMQLLYASRQVEGSSSRLEIAQDSEDQPGRRNKVDIILIHMGLHMIEGLQGIVQLYQIAIPGLEDRARITAPLSTLEKLGAGYFDAPGAGVASLQGPLKQLGLPHVAIVFCGIEQADVMKLPNCSPVLDASCHLLLSGPRVRMGIYNGVPARIQPHITTGRADYFGKLVNRAARFCHAGAHGGQIAAPLDLVQSVISTWCGIECPPLTHPPSTHHLTFQQGPLADCFRPFSDLGHTKGKDFPSMPEVSGRRMSISSRHHPGWTDDGFASRPLSFSTGTALQSQSPTLRGLHSSANSLKRTFTAVPAPSSQDISVGVTHIADMTFKGIPGIQTVMSISTGRMASLVYPPHAPSPKGTIVRPGTGLWYVIN</sequence>
<gene>
    <name evidence="3" type="ORF">WJX74_008421</name>
</gene>
<dbReference type="SUPFAM" id="SSF52058">
    <property type="entry name" value="L domain-like"/>
    <property type="match status" value="1"/>
</dbReference>
<dbReference type="GO" id="GO:0009190">
    <property type="term" value="P:cyclic nucleotide biosynthetic process"/>
    <property type="evidence" value="ECO:0007669"/>
    <property type="project" value="InterPro"/>
</dbReference>
<reference evidence="3 4" key="1">
    <citation type="journal article" date="2024" name="Nat. Commun.">
        <title>Phylogenomics reveals the evolutionary origins of lichenization in chlorophyte algae.</title>
        <authorList>
            <person name="Puginier C."/>
            <person name="Libourel C."/>
            <person name="Otte J."/>
            <person name="Skaloud P."/>
            <person name="Haon M."/>
            <person name="Grisel S."/>
            <person name="Petersen M."/>
            <person name="Berrin J.G."/>
            <person name="Delaux P.M."/>
            <person name="Dal Grande F."/>
            <person name="Keller J."/>
        </authorList>
    </citation>
    <scope>NUCLEOTIDE SEQUENCE [LARGE SCALE GENOMIC DNA]</scope>
    <source>
        <strain evidence="3 4">SAG 2145</strain>
    </source>
</reference>